<dbReference type="InterPro" id="IPR023198">
    <property type="entry name" value="PGP-like_dom2"/>
</dbReference>
<dbReference type="InterPro" id="IPR036412">
    <property type="entry name" value="HAD-like_sf"/>
</dbReference>
<evidence type="ECO:0008006" key="3">
    <source>
        <dbReference type="Google" id="ProtNLM"/>
    </source>
</evidence>
<gene>
    <name evidence="1" type="ORF">ADA01nite_19750</name>
</gene>
<protein>
    <recommendedName>
        <fullName evidence="3">Phosphoglycolate phosphatase</fullName>
    </recommendedName>
</protein>
<dbReference type="SUPFAM" id="SSF56784">
    <property type="entry name" value="HAD-like"/>
    <property type="match status" value="1"/>
</dbReference>
<evidence type="ECO:0000313" key="2">
    <source>
        <dbReference type="Proteomes" id="UP000321157"/>
    </source>
</evidence>
<sequence length="56" mass="6299">MNHIRCRLFDLDGTLLDSRDSVVDAVHTTAEELVFSGQRGTGDDMKGVKTTWPRSY</sequence>
<dbReference type="AlphaFoldDB" id="A0A511V6F3"/>
<dbReference type="RefSeq" id="WP_246147285.1">
    <property type="nucleotide sequence ID" value="NZ_BJXX01000083.1"/>
</dbReference>
<dbReference type="Proteomes" id="UP000321157">
    <property type="component" value="Unassembled WGS sequence"/>
</dbReference>
<proteinExistence type="predicted"/>
<dbReference type="Gene3D" id="1.10.150.240">
    <property type="entry name" value="Putative phosphatase, domain 2"/>
    <property type="match status" value="1"/>
</dbReference>
<name>A0A511V6F3_9BACL</name>
<comment type="caution">
    <text evidence="1">The sequence shown here is derived from an EMBL/GenBank/DDBJ whole genome shotgun (WGS) entry which is preliminary data.</text>
</comment>
<evidence type="ECO:0000313" key="1">
    <source>
        <dbReference type="EMBL" id="GEN34515.1"/>
    </source>
</evidence>
<organism evidence="1 2">
    <name type="scientific">Aneurinibacillus danicus</name>
    <dbReference type="NCBI Taxonomy" id="267746"/>
    <lineage>
        <taxon>Bacteria</taxon>
        <taxon>Bacillati</taxon>
        <taxon>Bacillota</taxon>
        <taxon>Bacilli</taxon>
        <taxon>Bacillales</taxon>
        <taxon>Paenibacillaceae</taxon>
        <taxon>Aneurinibacillus group</taxon>
        <taxon>Aneurinibacillus</taxon>
    </lineage>
</organism>
<reference evidence="1 2" key="1">
    <citation type="submission" date="2019-07" db="EMBL/GenBank/DDBJ databases">
        <title>Whole genome shotgun sequence of Aneurinibacillus danicus NBRC 102444.</title>
        <authorList>
            <person name="Hosoyama A."/>
            <person name="Uohara A."/>
            <person name="Ohji S."/>
            <person name="Ichikawa N."/>
        </authorList>
    </citation>
    <scope>NUCLEOTIDE SEQUENCE [LARGE SCALE GENOMIC DNA]</scope>
    <source>
        <strain evidence="1 2">NBRC 102444</strain>
    </source>
</reference>
<accession>A0A511V6F3</accession>
<dbReference type="EMBL" id="BJXX01000083">
    <property type="protein sequence ID" value="GEN34515.1"/>
    <property type="molecule type" value="Genomic_DNA"/>
</dbReference>
<keyword evidence="2" id="KW-1185">Reference proteome</keyword>